<evidence type="ECO:0000256" key="3">
    <source>
        <dbReference type="ARBA" id="ARBA00012608"/>
    </source>
</evidence>
<dbReference type="PANTHER" id="PTHR22912:SF217">
    <property type="entry name" value="DIHYDROLIPOYL DEHYDROGENASE"/>
    <property type="match status" value="1"/>
</dbReference>
<comment type="catalytic activity">
    <reaction evidence="12 13">
        <text>N(6)-[(R)-dihydrolipoyl]-L-lysyl-[protein] + NAD(+) = N(6)-[(R)-lipoyl]-L-lysyl-[protein] + NADH + H(+)</text>
        <dbReference type="Rhea" id="RHEA:15045"/>
        <dbReference type="Rhea" id="RHEA-COMP:10474"/>
        <dbReference type="Rhea" id="RHEA-COMP:10475"/>
        <dbReference type="ChEBI" id="CHEBI:15378"/>
        <dbReference type="ChEBI" id="CHEBI:57540"/>
        <dbReference type="ChEBI" id="CHEBI:57945"/>
        <dbReference type="ChEBI" id="CHEBI:83099"/>
        <dbReference type="ChEBI" id="CHEBI:83100"/>
        <dbReference type="EC" id="1.8.1.4"/>
    </reaction>
</comment>
<reference evidence="16 17" key="1">
    <citation type="submission" date="2024-02" db="EMBL/GenBank/DDBJ databases">
        <authorList>
            <person name="Saticioglu I.B."/>
        </authorList>
    </citation>
    <scope>NUCLEOTIDE SEQUENCE [LARGE SCALE GENOMIC DNA]</scope>
    <source>
        <strain evidence="16 17">Mu-43</strain>
    </source>
</reference>
<keyword evidence="7 13" id="KW-0274">FAD</keyword>
<keyword evidence="11 13" id="KW-0676">Redox-active center</keyword>
<evidence type="ECO:0000256" key="7">
    <source>
        <dbReference type="ARBA" id="ARBA00022827"/>
    </source>
</evidence>
<evidence type="ECO:0000256" key="1">
    <source>
        <dbReference type="ARBA" id="ARBA00004496"/>
    </source>
</evidence>
<dbReference type="NCBIfam" id="TIGR01350">
    <property type="entry name" value="lipoamide_DH"/>
    <property type="match status" value="1"/>
</dbReference>
<dbReference type="InterPro" id="IPR004099">
    <property type="entry name" value="Pyr_nucl-diS_OxRdtase_dimer"/>
</dbReference>
<comment type="similarity">
    <text evidence="2 13">Belongs to the class-I pyridine nucleotide-disulfide oxidoreductase family.</text>
</comment>
<dbReference type="InterPro" id="IPR006258">
    <property type="entry name" value="Lipoamide_DH"/>
</dbReference>
<evidence type="ECO:0000259" key="14">
    <source>
        <dbReference type="Pfam" id="PF02852"/>
    </source>
</evidence>
<evidence type="ECO:0000256" key="5">
    <source>
        <dbReference type="ARBA" id="ARBA00022490"/>
    </source>
</evidence>
<dbReference type="PROSITE" id="PS00076">
    <property type="entry name" value="PYRIDINE_REDOX_1"/>
    <property type="match status" value="1"/>
</dbReference>
<dbReference type="PRINTS" id="PR00411">
    <property type="entry name" value="PNDRDTASEI"/>
</dbReference>
<dbReference type="Gene3D" id="3.50.50.60">
    <property type="entry name" value="FAD/NAD(P)-binding domain"/>
    <property type="match status" value="2"/>
</dbReference>
<dbReference type="Pfam" id="PF07992">
    <property type="entry name" value="Pyr_redox_2"/>
    <property type="match status" value="1"/>
</dbReference>
<keyword evidence="10" id="KW-1015">Disulfide bond</keyword>
<keyword evidence="8 13" id="KW-0560">Oxidoreductase</keyword>
<evidence type="ECO:0000256" key="4">
    <source>
        <dbReference type="ARBA" id="ARBA00016961"/>
    </source>
</evidence>
<dbReference type="EMBL" id="JBBDGN010000006">
    <property type="protein sequence ID" value="MEJ1091555.1"/>
    <property type="molecule type" value="Genomic_DNA"/>
</dbReference>
<feature type="domain" description="FAD/NAD(P)-binding" evidence="15">
    <location>
        <begin position="4"/>
        <end position="325"/>
    </location>
</feature>
<sequence>MPHYDVVILGAGPGGYVAAVRSAQLGLSTAIIEEKYWGGVCLNVGCIPSKSLLKNAEIAHTLTHQADFFGISGDFTLDYGKAFDRSREVADGRVKGIHFLMKKNKVTEYDGRGTFTGPKSISVAKSDGSTEDITFDNVIIATGSTVRLLPGVQLSDNVVTYEEQILSRELPKSIVIVGAGAIGMEFAYVMTNYGVKVTIIEFLDRALPNEDADVSKEIAKQYKKLGVDILTSTKVESVVDNGSSVTVTYTAKDGQQGQIEADKVLMSIGFAPNVSGFGLENTGVELTDRGAIAIDDHMRTNVEGIYAIGDVTAKLQLAHVAEAQAVVAAETIGKAETMTLGDYRMMPRATFTSPQVASFGLTEQQAKDAGHEIKVATFPFMANGKAHGLGEPVGFVKLIADAEHLELLGAHMIGPDVAELLPELTLAQKWDLTALELARNVHTHPTLSEALQEGFHGLAGHMINF</sequence>
<evidence type="ECO:0000313" key="16">
    <source>
        <dbReference type="EMBL" id="MEJ1091555.1"/>
    </source>
</evidence>
<dbReference type="PANTHER" id="PTHR22912">
    <property type="entry name" value="DISULFIDE OXIDOREDUCTASE"/>
    <property type="match status" value="1"/>
</dbReference>
<keyword evidence="5" id="KW-0963">Cytoplasm</keyword>
<evidence type="ECO:0000256" key="8">
    <source>
        <dbReference type="ARBA" id="ARBA00023002"/>
    </source>
</evidence>
<dbReference type="RefSeq" id="WP_337319188.1">
    <property type="nucleotide sequence ID" value="NZ_JBBDGN010000006.1"/>
</dbReference>
<evidence type="ECO:0000256" key="9">
    <source>
        <dbReference type="ARBA" id="ARBA00023027"/>
    </source>
</evidence>
<dbReference type="InterPro" id="IPR012999">
    <property type="entry name" value="Pyr_OxRdtase_I_AS"/>
</dbReference>
<name>A0ABU8LKL1_9MICO</name>
<dbReference type="PIRSF" id="PIRSF000350">
    <property type="entry name" value="Mercury_reductase_MerA"/>
    <property type="match status" value="1"/>
</dbReference>
<gene>
    <name evidence="16" type="primary">lpdA</name>
    <name evidence="16" type="ORF">WDU93_07580</name>
</gene>
<organism evidence="16 17">
    <name type="scientific">Microbacterium istanbulense</name>
    <dbReference type="NCBI Taxonomy" id="3122049"/>
    <lineage>
        <taxon>Bacteria</taxon>
        <taxon>Bacillati</taxon>
        <taxon>Actinomycetota</taxon>
        <taxon>Actinomycetes</taxon>
        <taxon>Micrococcales</taxon>
        <taxon>Microbacteriaceae</taxon>
        <taxon>Microbacterium</taxon>
    </lineage>
</organism>
<comment type="miscellaneous">
    <text evidence="13">The active site is a redox-active disulfide bond.</text>
</comment>
<evidence type="ECO:0000256" key="10">
    <source>
        <dbReference type="ARBA" id="ARBA00023157"/>
    </source>
</evidence>
<dbReference type="Proteomes" id="UP001366085">
    <property type="component" value="Unassembled WGS sequence"/>
</dbReference>
<dbReference type="InterPro" id="IPR001100">
    <property type="entry name" value="Pyr_nuc-diS_OxRdtase"/>
</dbReference>
<dbReference type="GO" id="GO:0004148">
    <property type="term" value="F:dihydrolipoyl dehydrogenase (NADH) activity"/>
    <property type="evidence" value="ECO:0007669"/>
    <property type="project" value="UniProtKB-EC"/>
</dbReference>
<dbReference type="InterPro" id="IPR023753">
    <property type="entry name" value="FAD/NAD-binding_dom"/>
</dbReference>
<dbReference type="Gene3D" id="3.30.390.30">
    <property type="match status" value="1"/>
</dbReference>
<dbReference type="InterPro" id="IPR050151">
    <property type="entry name" value="Class-I_Pyr_Nuc-Dis_Oxidored"/>
</dbReference>
<keyword evidence="6 13" id="KW-0285">Flavoprotein</keyword>
<evidence type="ECO:0000256" key="6">
    <source>
        <dbReference type="ARBA" id="ARBA00022630"/>
    </source>
</evidence>
<evidence type="ECO:0000256" key="13">
    <source>
        <dbReference type="RuleBase" id="RU003692"/>
    </source>
</evidence>
<evidence type="ECO:0000259" key="15">
    <source>
        <dbReference type="Pfam" id="PF07992"/>
    </source>
</evidence>
<dbReference type="EC" id="1.8.1.4" evidence="3 13"/>
<dbReference type="InterPro" id="IPR036188">
    <property type="entry name" value="FAD/NAD-bd_sf"/>
</dbReference>
<evidence type="ECO:0000313" key="17">
    <source>
        <dbReference type="Proteomes" id="UP001366085"/>
    </source>
</evidence>
<evidence type="ECO:0000256" key="12">
    <source>
        <dbReference type="ARBA" id="ARBA00049187"/>
    </source>
</evidence>
<proteinExistence type="inferred from homology"/>
<protein>
    <recommendedName>
        <fullName evidence="4 13">Dihydrolipoyl dehydrogenase</fullName>
        <ecNumber evidence="3 13">1.8.1.4</ecNumber>
    </recommendedName>
</protein>
<comment type="cofactor">
    <cofactor evidence="13">
        <name>FAD</name>
        <dbReference type="ChEBI" id="CHEBI:57692"/>
    </cofactor>
    <text evidence="13">Binds 1 FAD per subunit.</text>
</comment>
<dbReference type="PRINTS" id="PR00368">
    <property type="entry name" value="FADPNR"/>
</dbReference>
<feature type="domain" description="Pyridine nucleotide-disulphide oxidoreductase dimerisation" evidence="14">
    <location>
        <begin position="346"/>
        <end position="453"/>
    </location>
</feature>
<dbReference type="InterPro" id="IPR016156">
    <property type="entry name" value="FAD/NAD-linked_Rdtase_dimer_sf"/>
</dbReference>
<keyword evidence="17" id="KW-1185">Reference proteome</keyword>
<accession>A0ABU8LKL1</accession>
<dbReference type="SUPFAM" id="SSF55424">
    <property type="entry name" value="FAD/NAD-linked reductases, dimerisation (C-terminal) domain"/>
    <property type="match status" value="1"/>
</dbReference>
<comment type="caution">
    <text evidence="16">The sequence shown here is derived from an EMBL/GenBank/DDBJ whole genome shotgun (WGS) entry which is preliminary data.</text>
</comment>
<dbReference type="SUPFAM" id="SSF51905">
    <property type="entry name" value="FAD/NAD(P)-binding domain"/>
    <property type="match status" value="1"/>
</dbReference>
<evidence type="ECO:0000256" key="2">
    <source>
        <dbReference type="ARBA" id="ARBA00007532"/>
    </source>
</evidence>
<dbReference type="Pfam" id="PF02852">
    <property type="entry name" value="Pyr_redox_dim"/>
    <property type="match status" value="1"/>
</dbReference>
<evidence type="ECO:0000256" key="11">
    <source>
        <dbReference type="ARBA" id="ARBA00023284"/>
    </source>
</evidence>
<comment type="subcellular location">
    <subcellularLocation>
        <location evidence="1">Cytoplasm</location>
    </subcellularLocation>
</comment>
<keyword evidence="9 13" id="KW-0520">NAD</keyword>